<reference evidence="2" key="1">
    <citation type="submission" date="2023-05" db="EMBL/GenBank/DDBJ databases">
        <title>Anaerotaeda fermentans gen. nov., sp. nov., a novel anaerobic planctomycete of the new family within the order Sedimentisphaerales isolated from Taman Peninsula, Russia.</title>
        <authorList>
            <person name="Khomyakova M.A."/>
            <person name="Merkel A.Y."/>
            <person name="Slobodkin A.I."/>
        </authorList>
    </citation>
    <scope>NUCLEOTIDE SEQUENCE</scope>
    <source>
        <strain evidence="2">M17dextr</strain>
    </source>
</reference>
<evidence type="ECO:0000313" key="2">
    <source>
        <dbReference type="EMBL" id="MDI6449816.1"/>
    </source>
</evidence>
<comment type="caution">
    <text evidence="2">The sequence shown here is derived from an EMBL/GenBank/DDBJ whole genome shotgun (WGS) entry which is preliminary data.</text>
</comment>
<accession>A0AAW6U142</accession>
<dbReference type="SUPFAM" id="SSF54523">
    <property type="entry name" value="Pili subunits"/>
    <property type="match status" value="1"/>
</dbReference>
<gene>
    <name evidence="2" type="ORF">QJ522_12225</name>
</gene>
<organism evidence="2 3">
    <name type="scientific">Anaerobaca lacustris</name>
    <dbReference type="NCBI Taxonomy" id="3044600"/>
    <lineage>
        <taxon>Bacteria</taxon>
        <taxon>Pseudomonadati</taxon>
        <taxon>Planctomycetota</taxon>
        <taxon>Phycisphaerae</taxon>
        <taxon>Sedimentisphaerales</taxon>
        <taxon>Anaerobacaceae</taxon>
        <taxon>Anaerobaca</taxon>
    </lineage>
</organism>
<dbReference type="AlphaFoldDB" id="A0AAW6U142"/>
<keyword evidence="1" id="KW-0472">Membrane</keyword>
<dbReference type="InterPro" id="IPR045584">
    <property type="entry name" value="Pilin-like"/>
</dbReference>
<feature type="transmembrane region" description="Helical" evidence="1">
    <location>
        <begin position="12"/>
        <end position="37"/>
    </location>
</feature>
<proteinExistence type="predicted"/>
<keyword evidence="1" id="KW-0812">Transmembrane</keyword>
<dbReference type="Proteomes" id="UP001431776">
    <property type="component" value="Unassembled WGS sequence"/>
</dbReference>
<sequence>MKRKHSLHSRAVGFTVVECLISLAICAMLMTAVAVAFNASLVNFRENEEMFQSINSARQALTRMTTQLRTADGVDTTTPSHQCTFVTADGEDITYEFRSADNRLYLITNSDNNEYVLCDNVTNAGFSKTITDGECKSVLISLTVRCGGSERTLSAAAVVRRAL</sequence>
<dbReference type="RefSeq" id="WP_349245224.1">
    <property type="nucleotide sequence ID" value="NZ_JASCXX010000013.1"/>
</dbReference>
<keyword evidence="1" id="KW-1133">Transmembrane helix</keyword>
<keyword evidence="3" id="KW-1185">Reference proteome</keyword>
<name>A0AAW6U142_9BACT</name>
<protein>
    <recommendedName>
        <fullName evidence="4">Prepilin-type N-terminal cleavage/methylation domain-containing protein</fullName>
    </recommendedName>
</protein>
<evidence type="ECO:0000256" key="1">
    <source>
        <dbReference type="SAM" id="Phobius"/>
    </source>
</evidence>
<dbReference type="EMBL" id="JASCXX010000013">
    <property type="protein sequence ID" value="MDI6449816.1"/>
    <property type="molecule type" value="Genomic_DNA"/>
</dbReference>
<evidence type="ECO:0000313" key="3">
    <source>
        <dbReference type="Proteomes" id="UP001431776"/>
    </source>
</evidence>
<evidence type="ECO:0008006" key="4">
    <source>
        <dbReference type="Google" id="ProtNLM"/>
    </source>
</evidence>